<dbReference type="EMBL" id="FNAD01000004">
    <property type="protein sequence ID" value="SDD45231.1"/>
    <property type="molecule type" value="Genomic_DNA"/>
</dbReference>
<evidence type="ECO:0000256" key="5">
    <source>
        <dbReference type="ARBA" id="ARBA00023136"/>
    </source>
</evidence>
<evidence type="ECO:0000256" key="6">
    <source>
        <dbReference type="SAM" id="MobiDB-lite"/>
    </source>
</evidence>
<feature type="transmembrane region" description="Helical" evidence="7">
    <location>
        <begin position="103"/>
        <end position="124"/>
    </location>
</feature>
<name>A0A1G6UVC4_9ACTN</name>
<dbReference type="STRING" id="58114.SAMN05216270_10472"/>
<keyword evidence="2" id="KW-1003">Cell membrane</keyword>
<sequence length="337" mass="36899">MKFPDLGAWWDRVLLASRRRSNLVDHAWRAQERYFEVHGGQLAAAISYYAFFAAFSMSLLALAIFGFMLNVPEVYNSVEQWLETNLPVIDIGVLESSRQSVTIFAAVALVVAGVAWVQSVRAAIRQVWDIEAQPGNPFLRWAIDFGILIGLSVLLLITIGATAGAEVVLAWLDWDEVTGNLAFLVRGVSVVVGLIANTVLAIVLLQALPRVVMPLRRVFWASVAVAVGTEILKTVGRIYVLHVSDRPAYQAVTTAVGLLVFLYLFNLMLLLAAAWTATSLRGRAIDLYERAAIPNGVGRLFKFDKEKKKVKAEAKAEVDADADADAEAEETRSGPDA</sequence>
<keyword evidence="3 7" id="KW-0812">Transmembrane</keyword>
<keyword evidence="4 7" id="KW-1133">Transmembrane helix</keyword>
<reference evidence="9" key="1">
    <citation type="submission" date="2016-10" db="EMBL/GenBank/DDBJ databases">
        <authorList>
            <person name="Varghese N."/>
            <person name="Submissions S."/>
        </authorList>
    </citation>
    <scope>NUCLEOTIDE SEQUENCE [LARGE SCALE GENOMIC DNA]</scope>
    <source>
        <strain evidence="9">CGMCC 4.3516</strain>
    </source>
</reference>
<evidence type="ECO:0000256" key="4">
    <source>
        <dbReference type="ARBA" id="ARBA00022989"/>
    </source>
</evidence>
<accession>A0A1G6UVC4</accession>
<dbReference type="GO" id="GO:0005886">
    <property type="term" value="C:plasma membrane"/>
    <property type="evidence" value="ECO:0007669"/>
    <property type="project" value="UniProtKB-SubCell"/>
</dbReference>
<organism evidence="8 9">
    <name type="scientific">Glycomyces harbinensis</name>
    <dbReference type="NCBI Taxonomy" id="58114"/>
    <lineage>
        <taxon>Bacteria</taxon>
        <taxon>Bacillati</taxon>
        <taxon>Actinomycetota</taxon>
        <taxon>Actinomycetes</taxon>
        <taxon>Glycomycetales</taxon>
        <taxon>Glycomycetaceae</taxon>
        <taxon>Glycomyces</taxon>
    </lineage>
</organism>
<dbReference type="PANTHER" id="PTHR30213">
    <property type="entry name" value="INNER MEMBRANE PROTEIN YHJD"/>
    <property type="match status" value="1"/>
</dbReference>
<keyword evidence="9" id="KW-1185">Reference proteome</keyword>
<feature type="transmembrane region" description="Helical" evidence="7">
    <location>
        <begin position="183"/>
        <end position="206"/>
    </location>
</feature>
<evidence type="ECO:0000256" key="7">
    <source>
        <dbReference type="SAM" id="Phobius"/>
    </source>
</evidence>
<gene>
    <name evidence="8" type="ORF">SAMN05216270_10472</name>
</gene>
<comment type="subcellular location">
    <subcellularLocation>
        <location evidence="1">Cell membrane</location>
        <topology evidence="1">Multi-pass membrane protein</topology>
    </subcellularLocation>
</comment>
<protein>
    <submittedName>
        <fullName evidence="8">Membrane protein</fullName>
    </submittedName>
</protein>
<feature type="transmembrane region" description="Helical" evidence="7">
    <location>
        <begin position="252"/>
        <end position="275"/>
    </location>
</feature>
<feature type="transmembrane region" description="Helical" evidence="7">
    <location>
        <begin position="48"/>
        <end position="69"/>
    </location>
</feature>
<dbReference type="InterPro" id="IPR017039">
    <property type="entry name" value="Virul_fac_BrkB"/>
</dbReference>
<dbReference type="PANTHER" id="PTHR30213:SF1">
    <property type="entry name" value="INNER MEMBRANE PROTEIN YHJD"/>
    <property type="match status" value="1"/>
</dbReference>
<evidence type="ECO:0000313" key="8">
    <source>
        <dbReference type="EMBL" id="SDD45231.1"/>
    </source>
</evidence>
<dbReference type="Proteomes" id="UP000198949">
    <property type="component" value="Unassembled WGS sequence"/>
</dbReference>
<feature type="transmembrane region" description="Helical" evidence="7">
    <location>
        <begin position="218"/>
        <end position="240"/>
    </location>
</feature>
<keyword evidence="5 7" id="KW-0472">Membrane</keyword>
<evidence type="ECO:0000256" key="2">
    <source>
        <dbReference type="ARBA" id="ARBA00022475"/>
    </source>
</evidence>
<evidence type="ECO:0000256" key="3">
    <source>
        <dbReference type="ARBA" id="ARBA00022692"/>
    </source>
</evidence>
<feature type="region of interest" description="Disordered" evidence="6">
    <location>
        <begin position="313"/>
        <end position="337"/>
    </location>
</feature>
<dbReference type="RefSeq" id="WP_091031849.1">
    <property type="nucleotide sequence ID" value="NZ_FNAD01000004.1"/>
</dbReference>
<feature type="compositionally biased region" description="Acidic residues" evidence="6">
    <location>
        <begin position="319"/>
        <end position="328"/>
    </location>
</feature>
<evidence type="ECO:0000313" key="9">
    <source>
        <dbReference type="Proteomes" id="UP000198949"/>
    </source>
</evidence>
<proteinExistence type="predicted"/>
<feature type="transmembrane region" description="Helical" evidence="7">
    <location>
        <begin position="145"/>
        <end position="171"/>
    </location>
</feature>
<dbReference type="Pfam" id="PF03631">
    <property type="entry name" value="Virul_fac_BrkB"/>
    <property type="match status" value="1"/>
</dbReference>
<dbReference type="OrthoDB" id="4127374at2"/>
<dbReference type="AlphaFoldDB" id="A0A1G6UVC4"/>
<evidence type="ECO:0000256" key="1">
    <source>
        <dbReference type="ARBA" id="ARBA00004651"/>
    </source>
</evidence>